<feature type="region of interest" description="Disordered" evidence="1">
    <location>
        <begin position="221"/>
        <end position="245"/>
    </location>
</feature>
<protein>
    <submittedName>
        <fullName evidence="3">AAA family ATPase</fullName>
    </submittedName>
</protein>
<dbReference type="PANTHER" id="PTHR47691:SF3">
    <property type="entry name" value="HTH-TYPE TRANSCRIPTIONAL REGULATOR RV0890C-RELATED"/>
    <property type="match status" value="1"/>
</dbReference>
<organism evidence="3 4">
    <name type="scientific">Streptomyces durmitorensis</name>
    <dbReference type="NCBI Taxonomy" id="319947"/>
    <lineage>
        <taxon>Bacteria</taxon>
        <taxon>Bacillati</taxon>
        <taxon>Actinomycetota</taxon>
        <taxon>Actinomycetes</taxon>
        <taxon>Kitasatosporales</taxon>
        <taxon>Streptomycetaceae</taxon>
        <taxon>Streptomyces</taxon>
    </lineage>
</organism>
<reference evidence="3 4" key="1">
    <citation type="submission" date="2022-05" db="EMBL/GenBank/DDBJ databases">
        <authorList>
            <person name="Zhou X."/>
            <person name="Li K."/>
            <person name="Man Y."/>
        </authorList>
    </citation>
    <scope>NUCLEOTIDE SEQUENCE [LARGE SCALE GENOMIC DNA]</scope>
    <source>
        <strain evidence="3 4">MS405</strain>
    </source>
</reference>
<dbReference type="SUPFAM" id="SSF52540">
    <property type="entry name" value="P-loop containing nucleoside triphosphate hydrolases"/>
    <property type="match status" value="1"/>
</dbReference>
<gene>
    <name evidence="3" type="ORF">M4V62_38705</name>
</gene>
<dbReference type="InterPro" id="IPR027417">
    <property type="entry name" value="P-loop_NTPase"/>
</dbReference>
<dbReference type="Pfam" id="PF13191">
    <property type="entry name" value="AAA_16"/>
    <property type="match status" value="1"/>
</dbReference>
<dbReference type="InterPro" id="IPR011990">
    <property type="entry name" value="TPR-like_helical_dom_sf"/>
</dbReference>
<dbReference type="InterPro" id="IPR041664">
    <property type="entry name" value="AAA_16"/>
</dbReference>
<evidence type="ECO:0000313" key="4">
    <source>
        <dbReference type="Proteomes" id="UP000829992"/>
    </source>
</evidence>
<dbReference type="Gene3D" id="3.40.50.300">
    <property type="entry name" value="P-loop containing nucleotide triphosphate hydrolases"/>
    <property type="match status" value="1"/>
</dbReference>
<dbReference type="Proteomes" id="UP000829992">
    <property type="component" value="Chromosome"/>
</dbReference>
<dbReference type="SUPFAM" id="SSF48452">
    <property type="entry name" value="TPR-like"/>
    <property type="match status" value="1"/>
</dbReference>
<evidence type="ECO:0000313" key="3">
    <source>
        <dbReference type="EMBL" id="UQT60530.1"/>
    </source>
</evidence>
<feature type="region of interest" description="Disordered" evidence="1">
    <location>
        <begin position="85"/>
        <end position="128"/>
    </location>
</feature>
<sequence>MTGRVRGRGGGLVGRADELSGLRRLLAQSRLVTVAGGAGVGKSTLAAHAAAAVGSQLTDGVVIVRWWDGGLARGQSVARAVVEAMDGESGGEEDGGHENGGQEDGGQEGDGEQEPHAAGPGQGPVEQGRFGERELIARLRTRRVLVVLDDFDPVREECVRMVQSLLQRAPGVRILATGRQPLGLGQELVLHLGPLPVSSPGAQEEPGPAVRLFMERARGLGRGTEADPEPSARGSAHAPSLPDSLPDEAELRAVSDICAQLEGVPLALELAAAQTALHPPAQLARMLRPAQGWLGRPEAPLRRHRSLRAAVGASYALCGEAERSVWARLSVFAGEFDEDAAVYVCAGGGLDPARVASCLARLVLASVLEPVRDPGGVLQPRYRLPAAARGFGAERLESAGESAAAATRHLAWYRAVASKAHQLWSTGRHEQATLLVRDEEPDLRAALERDPDNADENATALGMVVDLWFWWAVCGHATEGREHLRRLLPLGRADTAGCGQALWLAGWLSACTGAPEAEELLGQAWRVAVLAGDDATIGRVAHVQGVIALRNGETERAIEHLREAAHTVPDHADHGPPAAVSWAGLAVAQALVSPADALRSVRRASAGTQTRHDIWTRSMTQYAHALVEHLRGRHSRAWRRAHKALAGVLSVTGPLGAASVHPVHQLIAAIERGPALGGVAWVPPCGWDPPGA</sequence>
<dbReference type="EMBL" id="CP097289">
    <property type="protein sequence ID" value="UQT60530.1"/>
    <property type="molecule type" value="Genomic_DNA"/>
</dbReference>
<feature type="compositionally biased region" description="Acidic residues" evidence="1">
    <location>
        <begin position="85"/>
        <end position="95"/>
    </location>
</feature>
<name>A0ABY4Q4B5_9ACTN</name>
<dbReference type="PANTHER" id="PTHR47691">
    <property type="entry name" value="REGULATOR-RELATED"/>
    <property type="match status" value="1"/>
</dbReference>
<dbReference type="RefSeq" id="WP_249591864.1">
    <property type="nucleotide sequence ID" value="NZ_BAAAQL010000018.1"/>
</dbReference>
<proteinExistence type="predicted"/>
<dbReference type="Gene3D" id="1.25.40.10">
    <property type="entry name" value="Tetratricopeptide repeat domain"/>
    <property type="match status" value="1"/>
</dbReference>
<evidence type="ECO:0000259" key="2">
    <source>
        <dbReference type="Pfam" id="PF13191"/>
    </source>
</evidence>
<feature type="domain" description="Orc1-like AAA ATPase" evidence="2">
    <location>
        <begin position="12"/>
        <end position="170"/>
    </location>
</feature>
<evidence type="ECO:0000256" key="1">
    <source>
        <dbReference type="SAM" id="MobiDB-lite"/>
    </source>
</evidence>
<keyword evidence="4" id="KW-1185">Reference proteome</keyword>
<accession>A0ABY4Q4B5</accession>